<evidence type="ECO:0000259" key="3">
    <source>
        <dbReference type="Pfam" id="PF07926"/>
    </source>
</evidence>
<evidence type="ECO:0000313" key="4">
    <source>
        <dbReference type="EMBL" id="KAJ1961387.1"/>
    </source>
</evidence>
<gene>
    <name evidence="4" type="primary">MLP1_1</name>
    <name evidence="4" type="ORF">IWQ62_003887</name>
</gene>
<feature type="compositionally biased region" description="Low complexity" evidence="2">
    <location>
        <begin position="784"/>
        <end position="795"/>
    </location>
</feature>
<proteinExistence type="predicted"/>
<keyword evidence="1" id="KW-0175">Coiled coil</keyword>
<sequence>AKLRIEHNEALTRIDELNRQVLHSQQTLEQVRRDLQQQTQLSQEGQDKLKAEMNQHTQVVRQLDELRSQHQTVQTELQTYRKQAEVAEANLRTSQTAWEGQRQLLDQTISDLTKRTQDLENQNSLLHSHLETVSTQALRIRESAPSDTGANAVDSNAVADASSNMTNKTVDELREVVRFMRQDKDILQCQNELNLQENRRLKQQLEHHVRTLEETRALLTEERQRYQEALLAPAQHSDLLVKIQELNQVRESNAVLRTEAALHLNRIKSLEDALEQQRKELEPLREQLHGLQAELDVKQAEIKALESDSQYWKDRTQQIMQRYNCVDPAEHRKVQEALQSAEERLKEATQARDKTATSLASLQAQYEREKAEWQEQGQQQSQTDATNQQSLTEAQEQLAEAQKQVEQLTKDRDIWKSRSEKLRGQFNNKIKDINARHNQAKSELENTVTELRGQVEQLEAQQADKGVDEGQASEWASKEAAFQAQISQLEAERDRLAEAQSSSSVPPGADVANAQQLELTLAALRSEHQALEQEKQSVEAALEQTRAVLQAKEAQVAELEQQLKAAPVALPTDGGTQPPADANEDSAELEACKIKCAALTAEVEQLKAQVNELGDQLKSERAKVGDLEARIAAQTPARESAGTQTDASLVSDGTADVTTASAANVDELVTAEVEKHKAKLQEEFDKLKKIEDSKTNAKLSMYNGAFERIKKLRAEASLYKEALQKANPGMAQQVANSVAAPGSARPPQQPPGGAANPPAQRPSNLRPNARPFQPGTSPAGKQSPVRPTPQQTQGRPRPHHAAGGGPRPARPRPAGHQPRPPATARRPPSTPQKRPREEDTIAGKAANKQANLGK</sequence>
<protein>
    <submittedName>
        <fullName evidence="4">Filament-forming protein</fullName>
    </submittedName>
</protein>
<feature type="compositionally biased region" description="Low complexity" evidence="2">
    <location>
        <begin position="812"/>
        <end position="827"/>
    </location>
</feature>
<name>A0A9W8AQ37_9FUNG</name>
<evidence type="ECO:0000313" key="5">
    <source>
        <dbReference type="Proteomes" id="UP001150925"/>
    </source>
</evidence>
<feature type="domain" description="Nucleoprotein TPR/MLP1-2" evidence="3">
    <location>
        <begin position="8"/>
        <end position="133"/>
    </location>
</feature>
<dbReference type="GO" id="GO:0006406">
    <property type="term" value="P:mRNA export from nucleus"/>
    <property type="evidence" value="ECO:0007669"/>
    <property type="project" value="TreeGrafter"/>
</dbReference>
<feature type="coiled-coil region" evidence="1">
    <location>
        <begin position="14"/>
        <end position="122"/>
    </location>
</feature>
<dbReference type="GO" id="GO:0005643">
    <property type="term" value="C:nuclear pore"/>
    <property type="evidence" value="ECO:0007669"/>
    <property type="project" value="TreeGrafter"/>
</dbReference>
<accession>A0A9W8AQ37</accession>
<feature type="region of interest" description="Disordered" evidence="2">
    <location>
        <begin position="633"/>
        <end position="652"/>
    </location>
</feature>
<feature type="coiled-coil region" evidence="1">
    <location>
        <begin position="170"/>
        <end position="232"/>
    </location>
</feature>
<dbReference type="PANTHER" id="PTHR18898">
    <property type="entry name" value="NUCLEOPROTEIN TPR-RELATED"/>
    <property type="match status" value="1"/>
</dbReference>
<keyword evidence="5" id="KW-1185">Reference proteome</keyword>
<feature type="compositionally biased region" description="Low complexity" evidence="2">
    <location>
        <begin position="374"/>
        <end position="407"/>
    </location>
</feature>
<feature type="coiled-coil region" evidence="1">
    <location>
        <begin position="589"/>
        <end position="630"/>
    </location>
</feature>
<dbReference type="GO" id="GO:0017056">
    <property type="term" value="F:structural constituent of nuclear pore"/>
    <property type="evidence" value="ECO:0007669"/>
    <property type="project" value="TreeGrafter"/>
</dbReference>
<feature type="region of interest" description="Disordered" evidence="2">
    <location>
        <begin position="492"/>
        <end position="512"/>
    </location>
</feature>
<dbReference type="Proteomes" id="UP001150925">
    <property type="component" value="Unassembled WGS sequence"/>
</dbReference>
<dbReference type="EMBL" id="JANBPY010001147">
    <property type="protein sequence ID" value="KAJ1961387.1"/>
    <property type="molecule type" value="Genomic_DNA"/>
</dbReference>
<dbReference type="AlphaFoldDB" id="A0A9W8AQ37"/>
<feature type="compositionally biased region" description="Low complexity" evidence="2">
    <location>
        <begin position="739"/>
        <end position="762"/>
    </location>
</feature>
<evidence type="ECO:0000256" key="2">
    <source>
        <dbReference type="SAM" id="MobiDB-lite"/>
    </source>
</evidence>
<feature type="region of interest" description="Disordered" evidence="2">
    <location>
        <begin position="727"/>
        <end position="854"/>
    </location>
</feature>
<reference evidence="4" key="1">
    <citation type="submission" date="2022-07" db="EMBL/GenBank/DDBJ databases">
        <title>Phylogenomic reconstructions and comparative analyses of Kickxellomycotina fungi.</title>
        <authorList>
            <person name="Reynolds N.K."/>
            <person name="Stajich J.E."/>
            <person name="Barry K."/>
            <person name="Grigoriev I.V."/>
            <person name="Crous P."/>
            <person name="Smith M.E."/>
        </authorList>
    </citation>
    <scope>NUCLEOTIDE SEQUENCE</scope>
    <source>
        <strain evidence="4">RSA 1196</strain>
    </source>
</reference>
<dbReference type="Pfam" id="PF07926">
    <property type="entry name" value="TPR_MLP1_2"/>
    <property type="match status" value="1"/>
</dbReference>
<feature type="region of interest" description="Disordered" evidence="2">
    <location>
        <begin position="366"/>
        <end position="408"/>
    </location>
</feature>
<feature type="non-terminal residue" evidence="4">
    <location>
        <position position="1"/>
    </location>
</feature>
<dbReference type="InterPro" id="IPR012929">
    <property type="entry name" value="Nucleoprot-TPR/MLP1-2_dom"/>
</dbReference>
<comment type="caution">
    <text evidence="4">The sequence shown here is derived from an EMBL/GenBank/DDBJ whole genome shotgun (WGS) entry which is preliminary data.</text>
</comment>
<dbReference type="GO" id="GO:0006606">
    <property type="term" value="P:protein import into nucleus"/>
    <property type="evidence" value="ECO:0007669"/>
    <property type="project" value="InterPro"/>
</dbReference>
<evidence type="ECO:0000256" key="1">
    <source>
        <dbReference type="SAM" id="Coils"/>
    </source>
</evidence>
<organism evidence="4 5">
    <name type="scientific">Dispira parvispora</name>
    <dbReference type="NCBI Taxonomy" id="1520584"/>
    <lineage>
        <taxon>Eukaryota</taxon>
        <taxon>Fungi</taxon>
        <taxon>Fungi incertae sedis</taxon>
        <taxon>Zoopagomycota</taxon>
        <taxon>Kickxellomycotina</taxon>
        <taxon>Dimargaritomycetes</taxon>
        <taxon>Dimargaritales</taxon>
        <taxon>Dimargaritaceae</taxon>
        <taxon>Dispira</taxon>
    </lineage>
</organism>
<dbReference type="OrthoDB" id="343070at2759"/>
<dbReference type="PANTHER" id="PTHR18898:SF2">
    <property type="entry name" value="NUCLEOPROTEIN TPR"/>
    <property type="match status" value="1"/>
</dbReference>